<dbReference type="OrthoDB" id="6242124at2759"/>
<dbReference type="EMBL" id="UZAE01012955">
    <property type="protein sequence ID" value="VDO07549.1"/>
    <property type="molecule type" value="Genomic_DNA"/>
</dbReference>
<dbReference type="Proteomes" id="UP000278807">
    <property type="component" value="Unassembled WGS sequence"/>
</dbReference>
<sequence length="310" mass="33929">MDEYLINFDFVSHTFVAIVKDIRIVSDAHCLSEAFSSIPSIKSAEKDLLTVVPSPRIVLNKSASCSSSEDDKCEISSEKSGSSVRMLDVELRSVSVIVEKIPLSEAIGFVKSGLDAVEEINETSPPASEQPNILPSEQSSCADKWIPTQNPTAETLSFSDNIDTVSADDEMSNTSASSGLVLPTPRKTNSDHAIDDCDPSVDWDIFHLSDSNSNKNEHSVGSHNVDQDASVHTPHTSRSNSPLSIPPSSRLLDPQPPPEGQADFLTWLSMQEPTVEICYLEESARAIEELRKIEPAQPFSDYFINFAFIE</sequence>
<protein>
    <submittedName>
        <fullName evidence="2">Uncharacterized protein</fullName>
    </submittedName>
</protein>
<feature type="region of interest" description="Disordered" evidence="1">
    <location>
        <begin position="167"/>
        <end position="196"/>
    </location>
</feature>
<evidence type="ECO:0000313" key="2">
    <source>
        <dbReference type="EMBL" id="VDO07549.1"/>
    </source>
</evidence>
<feature type="compositionally biased region" description="Low complexity" evidence="1">
    <location>
        <begin position="237"/>
        <end position="252"/>
    </location>
</feature>
<proteinExistence type="predicted"/>
<gene>
    <name evidence="2" type="ORF">HNAJ_LOCUS10261</name>
</gene>
<accession>A0A3P7SLC1</accession>
<evidence type="ECO:0000313" key="3">
    <source>
        <dbReference type="Proteomes" id="UP000278807"/>
    </source>
</evidence>
<keyword evidence="3" id="KW-1185">Reference proteome</keyword>
<evidence type="ECO:0000256" key="1">
    <source>
        <dbReference type="SAM" id="MobiDB-lite"/>
    </source>
</evidence>
<name>A0A3P7SLC1_RODNA</name>
<feature type="region of interest" description="Disordered" evidence="1">
    <location>
        <begin position="213"/>
        <end position="262"/>
    </location>
</feature>
<organism evidence="2 3">
    <name type="scientific">Rodentolepis nana</name>
    <name type="common">Dwarf tapeworm</name>
    <name type="synonym">Hymenolepis nana</name>
    <dbReference type="NCBI Taxonomy" id="102285"/>
    <lineage>
        <taxon>Eukaryota</taxon>
        <taxon>Metazoa</taxon>
        <taxon>Spiralia</taxon>
        <taxon>Lophotrochozoa</taxon>
        <taxon>Platyhelminthes</taxon>
        <taxon>Cestoda</taxon>
        <taxon>Eucestoda</taxon>
        <taxon>Cyclophyllidea</taxon>
        <taxon>Hymenolepididae</taxon>
        <taxon>Rodentolepis</taxon>
    </lineage>
</organism>
<dbReference type="AlphaFoldDB" id="A0A3P7SLC1"/>
<reference evidence="2 3" key="1">
    <citation type="submission" date="2018-11" db="EMBL/GenBank/DDBJ databases">
        <authorList>
            <consortium name="Pathogen Informatics"/>
        </authorList>
    </citation>
    <scope>NUCLEOTIDE SEQUENCE [LARGE SCALE GENOMIC DNA]</scope>
</reference>